<name>A0A6U4A107_9STRA</name>
<accession>A0A6U4A107</accession>
<dbReference type="EMBL" id="HBGN01038623">
    <property type="protein sequence ID" value="CAD9356829.1"/>
    <property type="molecule type" value="Transcribed_RNA"/>
</dbReference>
<feature type="chain" id="PRO_5030160287" evidence="1">
    <location>
        <begin position="27"/>
        <end position="265"/>
    </location>
</feature>
<proteinExistence type="predicted"/>
<keyword evidence="1" id="KW-0732">Signal</keyword>
<dbReference type="Gene3D" id="3.10.450.50">
    <property type="match status" value="1"/>
</dbReference>
<dbReference type="AlphaFoldDB" id="A0A6U4A107"/>
<protein>
    <submittedName>
        <fullName evidence="2">Uncharacterized protein</fullName>
    </submittedName>
</protein>
<gene>
    <name evidence="2" type="ORF">DBRI1063_LOCUS24701</name>
</gene>
<sequence>MKGVTSVAGALLLALELVNLNIGVLAFSPPTTTRPILKPSSKLYSASDEEHWMDFLTYDKNPTFDVLEKTKEYSINTEYSEFEKYYDDDYVFRGSIIGPITADDVRETQKGFNVLDAYPDLTIERFGYTIDPSNPYKCFWFERWTGTNTGGIEVGPVNLPATGNVAQVPTHVMSVNWTPEGKIIYSCLSSPLDRFEGNTSGQGAVFGLLGTGGVPLPDPSPGNVLLMLNQRFIAPLISAGKAFSDEKDIPSWWKSKSRGAEKNDM</sequence>
<feature type="signal peptide" evidence="1">
    <location>
        <begin position="1"/>
        <end position="26"/>
    </location>
</feature>
<organism evidence="2">
    <name type="scientific">Ditylum brightwellii</name>
    <dbReference type="NCBI Taxonomy" id="49249"/>
    <lineage>
        <taxon>Eukaryota</taxon>
        <taxon>Sar</taxon>
        <taxon>Stramenopiles</taxon>
        <taxon>Ochrophyta</taxon>
        <taxon>Bacillariophyta</taxon>
        <taxon>Mediophyceae</taxon>
        <taxon>Lithodesmiophycidae</taxon>
        <taxon>Lithodesmiales</taxon>
        <taxon>Lithodesmiaceae</taxon>
        <taxon>Ditylum</taxon>
    </lineage>
</organism>
<reference evidence="2" key="1">
    <citation type="submission" date="2021-01" db="EMBL/GenBank/DDBJ databases">
        <authorList>
            <person name="Corre E."/>
            <person name="Pelletier E."/>
            <person name="Niang G."/>
            <person name="Scheremetjew M."/>
            <person name="Finn R."/>
            <person name="Kale V."/>
            <person name="Holt S."/>
            <person name="Cochrane G."/>
            <person name="Meng A."/>
            <person name="Brown T."/>
            <person name="Cohen L."/>
        </authorList>
    </citation>
    <scope>NUCLEOTIDE SEQUENCE</scope>
    <source>
        <strain evidence="2">Pop2</strain>
    </source>
</reference>
<evidence type="ECO:0000256" key="1">
    <source>
        <dbReference type="SAM" id="SignalP"/>
    </source>
</evidence>
<evidence type="ECO:0000313" key="2">
    <source>
        <dbReference type="EMBL" id="CAD9356829.1"/>
    </source>
</evidence>